<dbReference type="InterPro" id="IPR012910">
    <property type="entry name" value="Plug_dom"/>
</dbReference>
<gene>
    <name evidence="8" type="ORF">CCAN12_410013</name>
</gene>
<dbReference type="GO" id="GO:0009279">
    <property type="term" value="C:cell outer membrane"/>
    <property type="evidence" value="ECO:0007669"/>
    <property type="project" value="UniProtKB-SubCell"/>
</dbReference>
<dbReference type="Pfam" id="PF13715">
    <property type="entry name" value="CarbopepD_reg_2"/>
    <property type="match status" value="1"/>
</dbReference>
<dbReference type="InterPro" id="IPR023997">
    <property type="entry name" value="TonB-dep_OMP_SusC/RagA_CS"/>
</dbReference>
<accession>A0A0B7H4C4</accession>
<dbReference type="Proteomes" id="UP000044026">
    <property type="component" value="Unassembled WGS sequence"/>
</dbReference>
<dbReference type="GeneID" id="69579430"/>
<dbReference type="AlphaFoldDB" id="A0A0B7H4C4"/>
<evidence type="ECO:0000256" key="1">
    <source>
        <dbReference type="ARBA" id="ARBA00004571"/>
    </source>
</evidence>
<dbReference type="EMBL" id="CDOE01000036">
    <property type="protein sequence ID" value="CEN33394.1"/>
    <property type="molecule type" value="Genomic_DNA"/>
</dbReference>
<keyword evidence="3 7" id="KW-1134">Transmembrane beta strand</keyword>
<evidence type="ECO:0000256" key="3">
    <source>
        <dbReference type="ARBA" id="ARBA00022452"/>
    </source>
</evidence>
<evidence type="ECO:0000313" key="8">
    <source>
        <dbReference type="EMBL" id="CEN33394.1"/>
    </source>
</evidence>
<keyword evidence="6 7" id="KW-0998">Cell outer membrane</keyword>
<keyword evidence="8" id="KW-0675">Receptor</keyword>
<evidence type="ECO:0000256" key="2">
    <source>
        <dbReference type="ARBA" id="ARBA00022448"/>
    </source>
</evidence>
<dbReference type="SUPFAM" id="SSF49464">
    <property type="entry name" value="Carboxypeptidase regulatory domain-like"/>
    <property type="match status" value="1"/>
</dbReference>
<dbReference type="NCBIfam" id="TIGR04056">
    <property type="entry name" value="OMP_RagA_SusC"/>
    <property type="match status" value="1"/>
</dbReference>
<dbReference type="InterPro" id="IPR008969">
    <property type="entry name" value="CarboxyPept-like_regulatory"/>
</dbReference>
<dbReference type="SUPFAM" id="SSF56935">
    <property type="entry name" value="Porins"/>
    <property type="match status" value="1"/>
</dbReference>
<dbReference type="GO" id="GO:0015344">
    <property type="term" value="F:siderophore uptake transmembrane transporter activity"/>
    <property type="evidence" value="ECO:0007669"/>
    <property type="project" value="TreeGrafter"/>
</dbReference>
<proteinExistence type="inferred from homology"/>
<evidence type="ECO:0000256" key="5">
    <source>
        <dbReference type="ARBA" id="ARBA00023136"/>
    </source>
</evidence>
<dbReference type="Pfam" id="PF07715">
    <property type="entry name" value="Plug"/>
    <property type="match status" value="1"/>
</dbReference>
<keyword evidence="2 7" id="KW-0813">Transport</keyword>
<dbReference type="PANTHER" id="PTHR30069:SF37">
    <property type="entry name" value="FERRIC VIBRIOBACTIN RECEPTOR VIUA"/>
    <property type="match status" value="1"/>
</dbReference>
<name>A0A0B7H4C4_9FLAO</name>
<sequence>MRMKLTAIVILFFVALSFSFAQEKTIFGVIKDNSGIPLAGANVLVKGTTVGVEADFDGNYTIQAKEGAVLQFSFVGFVTKSVKVTGNSKSLKIDVVMQEDTQQLDDVVVVAYGTAKKQSLVGAQSTMTAKQLEVRPITNLTNALSGIAPGVQVTTSSGQPGSSSDIRIRGFGSINAGNDPIYVLDGSIYRGAISDIPSHDIESISVLKDAASSSLYGSSAGNGVVLITTKKGSSKAKNTPIVTYTNNIGFSKEGQEHYETVGAMDYYPLRWQQWFNEYKYSRKYTDEQAAAAANKDVLDAFRYQPYAGIKSYYQYDSTNDMWNLTTTPTSTDSYPALVLADGKLNPEITGLLWSDDLDWEKALYRTGIRSEHNLSVNYATDKLKSYMSVGYIDEQGYRIKSDYQRISGRLNLDYDVKKWLSVGTNLAYTNRKSNSPTATGGQLSNTFSFIRTIAPIYPIHRHNDDGSYVIDNKGNKVFDYSKDRPFRPNYNPILLSELDLLDSDNNSFVSRSYVEIKVIPELKFRASYSHDLLQYTTRKRYNNVLGDQPDGLFEIYNYKNSTTTFIQSLEYDKMFKKHHFNVLLGHESFDYKQYSNTSSKKGVVFPGVDELSNYKEPASLTSATNRYTKEGYFGRLNYNYSDLYNFSLSYRRDGTSRFHPDHRWGDFWSAGAGWHVKNQLLKEVKWIDRLKLRASIGQTGNDAVSSYYAYQTTYSIVRNGEDLGLRIGNYSNPNLVWEKQQSTDVALEFGLFDRLDATLELFDKRSKDLIFSFPLPTSTGVGSIDKNIGQIRNYGIEADLTFHIFKNRNFRWNINVNGTVLKNKVLALPEHNRKEGIESGYHKYLEGSSIYDYYLRKWAGVNPDDGFAMYVIDAERYPDKADPNSPNFEGIDKTGERAKYTRNADIAKKEFAGSAIPDLYGGISTNLSWKGFGLNMHFSYQIGGKGFDGGYASLMGRSLSGGNALHVDMKKAWTKEGQVTDVPRLDSGHYGQFDSHSADRFLVSRTALMLKNVSLTYTLPSDLVKKLDVSNIRVGVSGENLFLWSKRKGFNPMSNYGGVTGLNSYNYAKVVTCSFLISL</sequence>
<dbReference type="NCBIfam" id="TIGR04057">
    <property type="entry name" value="SusC_RagA_signa"/>
    <property type="match status" value="1"/>
</dbReference>
<dbReference type="InterPro" id="IPR039426">
    <property type="entry name" value="TonB-dep_rcpt-like"/>
</dbReference>
<comment type="subcellular location">
    <subcellularLocation>
        <location evidence="1 7">Cell outer membrane</location>
        <topology evidence="1 7">Multi-pass membrane protein</topology>
    </subcellularLocation>
</comment>
<dbReference type="Gene3D" id="2.60.40.1120">
    <property type="entry name" value="Carboxypeptidase-like, regulatory domain"/>
    <property type="match status" value="1"/>
</dbReference>
<evidence type="ECO:0000256" key="7">
    <source>
        <dbReference type="PROSITE-ProRule" id="PRU01360"/>
    </source>
</evidence>
<evidence type="ECO:0000256" key="4">
    <source>
        <dbReference type="ARBA" id="ARBA00022692"/>
    </source>
</evidence>
<evidence type="ECO:0000256" key="6">
    <source>
        <dbReference type="ARBA" id="ARBA00023237"/>
    </source>
</evidence>
<dbReference type="Gene3D" id="2.170.130.10">
    <property type="entry name" value="TonB-dependent receptor, plug domain"/>
    <property type="match status" value="1"/>
</dbReference>
<dbReference type="GO" id="GO:0044718">
    <property type="term" value="P:siderophore transmembrane transport"/>
    <property type="evidence" value="ECO:0007669"/>
    <property type="project" value="TreeGrafter"/>
</dbReference>
<evidence type="ECO:0000313" key="9">
    <source>
        <dbReference type="Proteomes" id="UP000044026"/>
    </source>
</evidence>
<dbReference type="InterPro" id="IPR037066">
    <property type="entry name" value="Plug_dom_sf"/>
</dbReference>
<organism evidence="8 9">
    <name type="scientific">Capnocytophaga canimorsus</name>
    <dbReference type="NCBI Taxonomy" id="28188"/>
    <lineage>
        <taxon>Bacteria</taxon>
        <taxon>Pseudomonadati</taxon>
        <taxon>Bacteroidota</taxon>
        <taxon>Flavobacteriia</taxon>
        <taxon>Flavobacteriales</taxon>
        <taxon>Flavobacteriaceae</taxon>
        <taxon>Capnocytophaga</taxon>
    </lineage>
</organism>
<dbReference type="PANTHER" id="PTHR30069">
    <property type="entry name" value="TONB-DEPENDENT OUTER MEMBRANE RECEPTOR"/>
    <property type="match status" value="1"/>
</dbReference>
<dbReference type="Gene3D" id="2.40.170.20">
    <property type="entry name" value="TonB-dependent receptor, beta-barrel domain"/>
    <property type="match status" value="1"/>
</dbReference>
<reference evidence="8 9" key="1">
    <citation type="submission" date="2015-01" db="EMBL/GenBank/DDBJ databases">
        <authorList>
            <person name="Xiang T."/>
            <person name="Song Y."/>
            <person name="Huang L."/>
            <person name="Wang B."/>
            <person name="Wu P."/>
        </authorList>
    </citation>
    <scope>NUCLEOTIDE SEQUENCE [LARGE SCALE GENOMIC DNA]</scope>
    <source>
        <strain evidence="8 9">Cc12</strain>
    </source>
</reference>
<protein>
    <submittedName>
        <fullName evidence="8">TonB-denpendent receptor</fullName>
    </submittedName>
</protein>
<dbReference type="RefSeq" id="WP_041998945.1">
    <property type="nucleotide sequence ID" value="NZ_CP022382.1"/>
</dbReference>
<keyword evidence="4 7" id="KW-0812">Transmembrane</keyword>
<dbReference type="InterPro" id="IPR036942">
    <property type="entry name" value="Beta-barrel_TonB_sf"/>
</dbReference>
<comment type="similarity">
    <text evidence="7">Belongs to the TonB-dependent receptor family.</text>
</comment>
<dbReference type="PROSITE" id="PS52016">
    <property type="entry name" value="TONB_DEPENDENT_REC_3"/>
    <property type="match status" value="1"/>
</dbReference>
<dbReference type="InterPro" id="IPR023996">
    <property type="entry name" value="TonB-dep_OMP_SusC/RagA"/>
</dbReference>
<keyword evidence="5 7" id="KW-0472">Membrane</keyword>